<comment type="caution">
    <text evidence="3">The sequence shown here is derived from an EMBL/GenBank/DDBJ whole genome shotgun (WGS) entry which is preliminary data.</text>
</comment>
<dbReference type="InterPro" id="IPR000182">
    <property type="entry name" value="GNAT_dom"/>
</dbReference>
<dbReference type="AlphaFoldDB" id="A0A2P7QZ76"/>
<dbReference type="InterPro" id="IPR051908">
    <property type="entry name" value="Ribosomal_N-acetyltransferase"/>
</dbReference>
<dbReference type="PANTHER" id="PTHR43441">
    <property type="entry name" value="RIBOSOMAL-PROTEIN-SERINE ACETYLTRANSFERASE"/>
    <property type="match status" value="1"/>
</dbReference>
<dbReference type="SUPFAM" id="SSF55729">
    <property type="entry name" value="Acyl-CoA N-acyltransferases (Nat)"/>
    <property type="match status" value="1"/>
</dbReference>
<feature type="domain" description="N-acetyltransferase" evidence="2">
    <location>
        <begin position="6"/>
        <end position="167"/>
    </location>
</feature>
<evidence type="ECO:0000256" key="1">
    <source>
        <dbReference type="SAM" id="MobiDB-lite"/>
    </source>
</evidence>
<dbReference type="RefSeq" id="WP_106511653.1">
    <property type="nucleotide sequence ID" value="NZ_PXYI01000001.1"/>
</dbReference>
<sequence length="191" mass="21099">MTLGLIPFAPEHFAVLAGWFATEAELVSWGGPFLEHPLRRDQMQAMIDEGAGTPPGRLCWMGVHADRPVGHVQLAFDWRNGSARLARVAIAPDARGQGLAVPMVRQVVDRAFAHHEVERLELNVYAWNRAAIRTYRRLGFVTEGVRRSSTRVGSERWDTAIMAVLRGEWRSPGPDTSVAKPANVQPVAQGS</sequence>
<feature type="region of interest" description="Disordered" evidence="1">
    <location>
        <begin position="172"/>
        <end position="191"/>
    </location>
</feature>
<dbReference type="InterPro" id="IPR016181">
    <property type="entry name" value="Acyl_CoA_acyltransferase"/>
</dbReference>
<dbReference type="OrthoDB" id="7205533at2"/>
<protein>
    <submittedName>
        <fullName evidence="3">GNAT family N-acetyltransferase</fullName>
    </submittedName>
</protein>
<proteinExistence type="predicted"/>
<dbReference type="Proteomes" id="UP000241167">
    <property type="component" value="Unassembled WGS sequence"/>
</dbReference>
<organism evidence="3 4">
    <name type="scientific">Allosphingosinicella deserti</name>
    <dbReference type="NCBI Taxonomy" id="2116704"/>
    <lineage>
        <taxon>Bacteria</taxon>
        <taxon>Pseudomonadati</taxon>
        <taxon>Pseudomonadota</taxon>
        <taxon>Alphaproteobacteria</taxon>
        <taxon>Sphingomonadales</taxon>
        <taxon>Sphingomonadaceae</taxon>
        <taxon>Allosphingosinicella</taxon>
    </lineage>
</organism>
<dbReference type="CDD" id="cd04301">
    <property type="entry name" value="NAT_SF"/>
    <property type="match status" value="1"/>
</dbReference>
<dbReference type="GO" id="GO:0008999">
    <property type="term" value="F:protein-N-terminal-alanine acetyltransferase activity"/>
    <property type="evidence" value="ECO:0007669"/>
    <property type="project" value="TreeGrafter"/>
</dbReference>
<keyword evidence="3" id="KW-0808">Transferase</keyword>
<reference evidence="3 4" key="1">
    <citation type="submission" date="2018-03" db="EMBL/GenBank/DDBJ databases">
        <title>The draft genome of Sphingosinicella sp. GL-C-18.</title>
        <authorList>
            <person name="Liu L."/>
            <person name="Li L."/>
            <person name="Liang L."/>
            <person name="Zhang X."/>
            <person name="Wang T."/>
        </authorList>
    </citation>
    <scope>NUCLEOTIDE SEQUENCE [LARGE SCALE GENOMIC DNA]</scope>
    <source>
        <strain evidence="3 4">GL-C-18</strain>
    </source>
</reference>
<keyword evidence="4" id="KW-1185">Reference proteome</keyword>
<evidence type="ECO:0000313" key="3">
    <source>
        <dbReference type="EMBL" id="PSJ43271.1"/>
    </source>
</evidence>
<name>A0A2P7QZ76_9SPHN</name>
<accession>A0A2P7QZ76</accession>
<dbReference type="Gene3D" id="3.40.630.30">
    <property type="match status" value="1"/>
</dbReference>
<evidence type="ECO:0000259" key="2">
    <source>
        <dbReference type="PROSITE" id="PS51186"/>
    </source>
</evidence>
<dbReference type="PROSITE" id="PS51186">
    <property type="entry name" value="GNAT"/>
    <property type="match status" value="1"/>
</dbReference>
<dbReference type="EMBL" id="PXYI01000001">
    <property type="protein sequence ID" value="PSJ43271.1"/>
    <property type="molecule type" value="Genomic_DNA"/>
</dbReference>
<dbReference type="GO" id="GO:1990189">
    <property type="term" value="F:protein N-terminal-serine acetyltransferase activity"/>
    <property type="evidence" value="ECO:0007669"/>
    <property type="project" value="TreeGrafter"/>
</dbReference>
<dbReference type="Pfam" id="PF00583">
    <property type="entry name" value="Acetyltransf_1"/>
    <property type="match status" value="1"/>
</dbReference>
<evidence type="ECO:0000313" key="4">
    <source>
        <dbReference type="Proteomes" id="UP000241167"/>
    </source>
</evidence>
<gene>
    <name evidence="3" type="ORF">C7I55_02520</name>
</gene>
<dbReference type="PANTHER" id="PTHR43441:SF2">
    <property type="entry name" value="FAMILY ACETYLTRANSFERASE, PUTATIVE (AFU_ORTHOLOGUE AFUA_7G00850)-RELATED"/>
    <property type="match status" value="1"/>
</dbReference>